<keyword evidence="2" id="KW-1185">Reference proteome</keyword>
<protein>
    <recommendedName>
        <fullName evidence="3">Bet v I/Major latex protein domain-containing protein</fullName>
    </recommendedName>
</protein>
<accession>A0A5P1EUS1</accession>
<proteinExistence type="predicted"/>
<name>A0A5P1EUS1_ASPOF</name>
<dbReference type="Gene3D" id="3.30.530.20">
    <property type="match status" value="1"/>
</dbReference>
<evidence type="ECO:0000313" key="2">
    <source>
        <dbReference type="Proteomes" id="UP000243459"/>
    </source>
</evidence>
<dbReference type="PANTHER" id="PTHR33789:SF11">
    <property type="entry name" value="OS05G0202300 PROTEIN"/>
    <property type="match status" value="1"/>
</dbReference>
<dbReference type="PANTHER" id="PTHR33789">
    <property type="entry name" value="LACHRYMATORY-FACTOR SYNTHASE"/>
    <property type="match status" value="1"/>
</dbReference>
<gene>
    <name evidence="1" type="ORF">A4U43_C05F26290</name>
</gene>
<reference evidence="2" key="1">
    <citation type="journal article" date="2017" name="Nat. Commun.">
        <title>The asparagus genome sheds light on the origin and evolution of a young Y chromosome.</title>
        <authorList>
            <person name="Harkess A."/>
            <person name="Zhou J."/>
            <person name="Xu C."/>
            <person name="Bowers J.E."/>
            <person name="Van der Hulst R."/>
            <person name="Ayyampalayam S."/>
            <person name="Mercati F."/>
            <person name="Riccardi P."/>
            <person name="McKain M.R."/>
            <person name="Kakrana A."/>
            <person name="Tang H."/>
            <person name="Ray J."/>
            <person name="Groenendijk J."/>
            <person name="Arikit S."/>
            <person name="Mathioni S.M."/>
            <person name="Nakano M."/>
            <person name="Shan H."/>
            <person name="Telgmann-Rauber A."/>
            <person name="Kanno A."/>
            <person name="Yue Z."/>
            <person name="Chen H."/>
            <person name="Li W."/>
            <person name="Chen Y."/>
            <person name="Xu X."/>
            <person name="Zhang Y."/>
            <person name="Luo S."/>
            <person name="Chen H."/>
            <person name="Gao J."/>
            <person name="Mao Z."/>
            <person name="Pires J.C."/>
            <person name="Luo M."/>
            <person name="Kudrna D."/>
            <person name="Wing R.A."/>
            <person name="Meyers B.C."/>
            <person name="Yi K."/>
            <person name="Kong H."/>
            <person name="Lavrijsen P."/>
            <person name="Sunseri F."/>
            <person name="Falavigna A."/>
            <person name="Ye Y."/>
            <person name="Leebens-Mack J.H."/>
            <person name="Chen G."/>
        </authorList>
    </citation>
    <scope>NUCLEOTIDE SEQUENCE [LARGE SCALE GENOMIC DNA]</scope>
    <source>
        <strain evidence="2">cv. DH0086</strain>
    </source>
</reference>
<dbReference type="Proteomes" id="UP000243459">
    <property type="component" value="Chromosome 5"/>
</dbReference>
<evidence type="ECO:0000313" key="1">
    <source>
        <dbReference type="EMBL" id="ONK69746.1"/>
    </source>
</evidence>
<dbReference type="EMBL" id="CM007385">
    <property type="protein sequence ID" value="ONK69746.1"/>
    <property type="molecule type" value="Genomic_DNA"/>
</dbReference>
<dbReference type="Gramene" id="ONK69746">
    <property type="protein sequence ID" value="ONK69746"/>
    <property type="gene ID" value="A4U43_C05F26290"/>
</dbReference>
<dbReference type="InterPro" id="IPR023393">
    <property type="entry name" value="START-like_dom_sf"/>
</dbReference>
<organism evidence="1 2">
    <name type="scientific">Asparagus officinalis</name>
    <name type="common">Garden asparagus</name>
    <dbReference type="NCBI Taxonomy" id="4686"/>
    <lineage>
        <taxon>Eukaryota</taxon>
        <taxon>Viridiplantae</taxon>
        <taxon>Streptophyta</taxon>
        <taxon>Embryophyta</taxon>
        <taxon>Tracheophyta</taxon>
        <taxon>Spermatophyta</taxon>
        <taxon>Magnoliopsida</taxon>
        <taxon>Liliopsida</taxon>
        <taxon>Asparagales</taxon>
        <taxon>Asparagaceae</taxon>
        <taxon>Asparagoideae</taxon>
        <taxon>Asparagus</taxon>
    </lineage>
</organism>
<dbReference type="InterPro" id="IPR019587">
    <property type="entry name" value="Polyketide_cyclase/dehydratase"/>
</dbReference>
<dbReference type="OMA" id="WHIRSED"/>
<evidence type="ECO:0008006" key="3">
    <source>
        <dbReference type="Google" id="ProtNLM"/>
    </source>
</evidence>
<dbReference type="OrthoDB" id="1928994at2759"/>
<dbReference type="CDD" id="cd07821">
    <property type="entry name" value="PYR_PYL_RCAR_like"/>
    <property type="match status" value="1"/>
</dbReference>
<sequence>MDEKSEKWQGLISTKLNSIQPDEAWSTLGDFFNLHKFLPSLATCHKVEGSDNVRYCASEPDQTGTVYWVKEKLVEFNPIKRSYSYEIIESNMGFGSYLAELRVVECDDGGCKIELGFECEPILGWTRSGFVEYMEGGVKGMAKGVEDALCANDGNL</sequence>
<dbReference type="AlphaFoldDB" id="A0A5P1EUS1"/>
<dbReference type="InterPro" id="IPR053249">
    <property type="entry name" value="LFS"/>
</dbReference>
<dbReference type="SUPFAM" id="SSF55961">
    <property type="entry name" value="Bet v1-like"/>
    <property type="match status" value="1"/>
</dbReference>
<dbReference type="Pfam" id="PF10604">
    <property type="entry name" value="Polyketide_cyc2"/>
    <property type="match status" value="1"/>
</dbReference>